<sequence length="136" mass="15408">MVQQVEFSLTPKRKGFHLVTQEIMKNLPTLPEEGILNLFVKHTSCALSINENYDPSVRSDMEQIYNRLVKTNEPYYSHTDEGEDDMPSHAKSSLTGVSITIPITNKRLNLGTWQGIYLCEFRYSGGARKIVATIIS</sequence>
<gene>
    <name evidence="2" type="ORF">H9777_08405</name>
</gene>
<dbReference type="Pfam" id="PF01894">
    <property type="entry name" value="YjbQ"/>
    <property type="match status" value="1"/>
</dbReference>
<protein>
    <submittedName>
        <fullName evidence="2">Secondary thiamine-phosphate synthase enzyme YjbQ</fullName>
    </submittedName>
</protein>
<reference evidence="2" key="1">
    <citation type="journal article" date="2021" name="PeerJ">
        <title>Extensive microbial diversity within the chicken gut microbiome revealed by metagenomics and culture.</title>
        <authorList>
            <person name="Gilroy R."/>
            <person name="Ravi A."/>
            <person name="Getino M."/>
            <person name="Pursley I."/>
            <person name="Horton D.L."/>
            <person name="Alikhan N.F."/>
            <person name="Baker D."/>
            <person name="Gharbi K."/>
            <person name="Hall N."/>
            <person name="Watson M."/>
            <person name="Adriaenssens E.M."/>
            <person name="Foster-Nyarko E."/>
            <person name="Jarju S."/>
            <person name="Secka A."/>
            <person name="Antonio M."/>
            <person name="Oren A."/>
            <person name="Chaudhuri R.R."/>
            <person name="La Ragione R."/>
            <person name="Hildebrand F."/>
            <person name="Pallen M.J."/>
        </authorList>
    </citation>
    <scope>NUCLEOTIDE SEQUENCE</scope>
    <source>
        <strain evidence="2">G4-2901</strain>
    </source>
</reference>
<evidence type="ECO:0000313" key="3">
    <source>
        <dbReference type="Proteomes" id="UP000783796"/>
    </source>
</evidence>
<reference evidence="2" key="2">
    <citation type="submission" date="2021-04" db="EMBL/GenBank/DDBJ databases">
        <authorList>
            <person name="Gilroy R."/>
        </authorList>
    </citation>
    <scope>NUCLEOTIDE SEQUENCE</scope>
    <source>
        <strain evidence="2">G4-2901</strain>
    </source>
</reference>
<dbReference type="EMBL" id="JAHLFW010000070">
    <property type="protein sequence ID" value="MBU3838316.1"/>
    <property type="molecule type" value="Genomic_DNA"/>
</dbReference>
<proteinExistence type="inferred from homology"/>
<accession>A0A948TC79</accession>
<dbReference type="PANTHER" id="PTHR30615:SF8">
    <property type="entry name" value="UPF0047 PROTEIN C4A8.02C"/>
    <property type="match status" value="1"/>
</dbReference>
<organism evidence="2 3">
    <name type="scientific">Candidatus Phocaeicola faecigallinarum</name>
    <dbReference type="NCBI Taxonomy" id="2838732"/>
    <lineage>
        <taxon>Bacteria</taxon>
        <taxon>Pseudomonadati</taxon>
        <taxon>Bacteroidota</taxon>
        <taxon>Bacteroidia</taxon>
        <taxon>Bacteroidales</taxon>
        <taxon>Bacteroidaceae</taxon>
        <taxon>Phocaeicola</taxon>
    </lineage>
</organism>
<dbReference type="InterPro" id="IPR035917">
    <property type="entry name" value="YjbQ-like_sf"/>
</dbReference>
<dbReference type="NCBIfam" id="TIGR00149">
    <property type="entry name" value="TIGR00149_YjbQ"/>
    <property type="match status" value="1"/>
</dbReference>
<comment type="caution">
    <text evidence="2">The sequence shown here is derived from an EMBL/GenBank/DDBJ whole genome shotgun (WGS) entry which is preliminary data.</text>
</comment>
<dbReference type="SUPFAM" id="SSF111038">
    <property type="entry name" value="YjbQ-like"/>
    <property type="match status" value="1"/>
</dbReference>
<dbReference type="PIRSF" id="PIRSF004681">
    <property type="entry name" value="UCP004681"/>
    <property type="match status" value="1"/>
</dbReference>
<dbReference type="Proteomes" id="UP000783796">
    <property type="component" value="Unassembled WGS sequence"/>
</dbReference>
<name>A0A948TC79_9BACT</name>
<evidence type="ECO:0000256" key="1">
    <source>
        <dbReference type="ARBA" id="ARBA00005534"/>
    </source>
</evidence>
<comment type="similarity">
    <text evidence="1">Belongs to the UPF0047 family.</text>
</comment>
<dbReference type="PANTHER" id="PTHR30615">
    <property type="entry name" value="UNCHARACTERIZED PROTEIN YJBQ-RELATED"/>
    <property type="match status" value="1"/>
</dbReference>
<evidence type="ECO:0000313" key="2">
    <source>
        <dbReference type="EMBL" id="MBU3838316.1"/>
    </source>
</evidence>
<dbReference type="InterPro" id="IPR001602">
    <property type="entry name" value="UPF0047_YjbQ-like"/>
</dbReference>
<dbReference type="Gene3D" id="2.60.120.460">
    <property type="entry name" value="YjbQ-like"/>
    <property type="match status" value="1"/>
</dbReference>
<dbReference type="AlphaFoldDB" id="A0A948TC79"/>